<dbReference type="EMBL" id="BKCJ010007085">
    <property type="protein sequence ID" value="GEU75455.1"/>
    <property type="molecule type" value="Genomic_DNA"/>
</dbReference>
<accession>A0A6L2MSW7</accession>
<feature type="compositionally biased region" description="Pro residues" evidence="1">
    <location>
        <begin position="137"/>
        <end position="146"/>
    </location>
</feature>
<organism evidence="2">
    <name type="scientific">Tanacetum cinerariifolium</name>
    <name type="common">Dalmatian daisy</name>
    <name type="synonym">Chrysanthemum cinerariifolium</name>
    <dbReference type="NCBI Taxonomy" id="118510"/>
    <lineage>
        <taxon>Eukaryota</taxon>
        <taxon>Viridiplantae</taxon>
        <taxon>Streptophyta</taxon>
        <taxon>Embryophyta</taxon>
        <taxon>Tracheophyta</taxon>
        <taxon>Spermatophyta</taxon>
        <taxon>Magnoliopsida</taxon>
        <taxon>eudicotyledons</taxon>
        <taxon>Gunneridae</taxon>
        <taxon>Pentapetalae</taxon>
        <taxon>asterids</taxon>
        <taxon>campanulids</taxon>
        <taxon>Asterales</taxon>
        <taxon>Asteraceae</taxon>
        <taxon>Asteroideae</taxon>
        <taxon>Anthemideae</taxon>
        <taxon>Anthemidinae</taxon>
        <taxon>Tanacetum</taxon>
    </lineage>
</organism>
<dbReference type="SUPFAM" id="SSF56672">
    <property type="entry name" value="DNA/RNA polymerases"/>
    <property type="match status" value="1"/>
</dbReference>
<dbReference type="Gene3D" id="3.30.70.270">
    <property type="match status" value="1"/>
</dbReference>
<comment type="caution">
    <text evidence="2">The sequence shown here is derived from an EMBL/GenBank/DDBJ whole genome shotgun (WGS) entry which is preliminary data.</text>
</comment>
<feature type="compositionally biased region" description="Low complexity" evidence="1">
    <location>
        <begin position="94"/>
        <end position="104"/>
    </location>
</feature>
<evidence type="ECO:0000313" key="2">
    <source>
        <dbReference type="EMBL" id="GEU75455.1"/>
    </source>
</evidence>
<evidence type="ECO:0000256" key="1">
    <source>
        <dbReference type="SAM" id="MobiDB-lite"/>
    </source>
</evidence>
<gene>
    <name evidence="2" type="ORF">Tci_047433</name>
</gene>
<feature type="region of interest" description="Disordered" evidence="1">
    <location>
        <begin position="37"/>
        <end position="77"/>
    </location>
</feature>
<dbReference type="InterPro" id="IPR043502">
    <property type="entry name" value="DNA/RNA_pol_sf"/>
</dbReference>
<name>A0A6L2MSW7_TANCI</name>
<reference evidence="2" key="1">
    <citation type="journal article" date="2019" name="Sci. Rep.">
        <title>Draft genome of Tanacetum cinerariifolium, the natural source of mosquito coil.</title>
        <authorList>
            <person name="Yamashiro T."/>
            <person name="Shiraishi A."/>
            <person name="Satake H."/>
            <person name="Nakayama K."/>
        </authorList>
    </citation>
    <scope>NUCLEOTIDE SEQUENCE</scope>
</reference>
<protein>
    <submittedName>
        <fullName evidence="2">Retrovirus-related Pol polyprotein from transposon opus</fullName>
    </submittedName>
</protein>
<dbReference type="AlphaFoldDB" id="A0A6L2MSW7"/>
<feature type="region of interest" description="Disordered" evidence="1">
    <location>
        <begin position="93"/>
        <end position="146"/>
    </location>
</feature>
<feature type="compositionally biased region" description="Polar residues" evidence="1">
    <location>
        <begin position="47"/>
        <end position="62"/>
    </location>
</feature>
<dbReference type="InterPro" id="IPR043128">
    <property type="entry name" value="Rev_trsase/Diguanyl_cyclase"/>
</dbReference>
<feature type="compositionally biased region" description="Low complexity" evidence="1">
    <location>
        <begin position="120"/>
        <end position="130"/>
    </location>
</feature>
<sequence length="381" mass="43807">MKSQQSTNAFVKETFMDLKNQLETLAKNNQVSIQNLETKFDRLADKQSGQPSRSLPRNTQPNPRGRNSEAYQPPQACNKHVNAVFTRSGKSYDQLDNLNDQQDNSENLINFDSDDEENEPTPQTKTQPIKPVKETPLPKPYKPKIPYPERLRKEKIVAQYGKFLGNPSRLNQQSVEGFMDDFFVFGDTFDKCLNNLDKMLQRYKDAHLVLNWEKCRFMVKEGIVLGYKASGVGLEFDKAKINVISKHPPPTNIKACSKNRPPMLNKENYVPWSSHLLRYAKSKLNRKLIYNSIINGSYVRRMIPELGDPNREVPVNETFHVQTDNELTEKELTQIEADDQAIYTILLGLPEDIYAAVDSCETTQEIWLRVQQMMKGFDIGI</sequence>
<proteinExistence type="predicted"/>